<comment type="caution">
    <text evidence="1">The sequence shown here is derived from an EMBL/GenBank/DDBJ whole genome shotgun (WGS) entry which is preliminary data.</text>
</comment>
<dbReference type="AlphaFoldDB" id="A0A7K1SBK1"/>
<dbReference type="RefSeq" id="WP_157585842.1">
    <property type="nucleotide sequence ID" value="NZ_WPIN01000005.1"/>
</dbReference>
<proteinExistence type="predicted"/>
<reference evidence="1 2" key="1">
    <citation type="submission" date="2019-12" db="EMBL/GenBank/DDBJ databases">
        <title>Spirosoma sp. HMF4905 genome sequencing and assembly.</title>
        <authorList>
            <person name="Kang H."/>
            <person name="Cha I."/>
            <person name="Kim H."/>
            <person name="Joh K."/>
        </authorList>
    </citation>
    <scope>NUCLEOTIDE SEQUENCE [LARGE SCALE GENOMIC DNA]</scope>
    <source>
        <strain evidence="1 2">HMF4905</strain>
    </source>
</reference>
<accession>A0A7K1SBK1</accession>
<keyword evidence="2" id="KW-1185">Reference proteome</keyword>
<organism evidence="1 2">
    <name type="scientific">Spirosoma arboris</name>
    <dbReference type="NCBI Taxonomy" id="2682092"/>
    <lineage>
        <taxon>Bacteria</taxon>
        <taxon>Pseudomonadati</taxon>
        <taxon>Bacteroidota</taxon>
        <taxon>Cytophagia</taxon>
        <taxon>Cytophagales</taxon>
        <taxon>Cytophagaceae</taxon>
        <taxon>Spirosoma</taxon>
    </lineage>
</organism>
<dbReference type="EMBL" id="WPIN01000005">
    <property type="protein sequence ID" value="MVM31192.1"/>
    <property type="molecule type" value="Genomic_DNA"/>
</dbReference>
<protein>
    <submittedName>
        <fullName evidence="1">Uncharacterized protein</fullName>
    </submittedName>
</protein>
<sequence length="54" mass="6069">MEPSNIIDKLSSLTILPEIYKDLAKPGIRKTGMAIGDALEFVFLPIRFMKHGHD</sequence>
<gene>
    <name evidence="1" type="ORF">GO755_14210</name>
</gene>
<evidence type="ECO:0000313" key="2">
    <source>
        <dbReference type="Proteomes" id="UP000436006"/>
    </source>
</evidence>
<dbReference type="Proteomes" id="UP000436006">
    <property type="component" value="Unassembled WGS sequence"/>
</dbReference>
<name>A0A7K1SBK1_9BACT</name>
<evidence type="ECO:0000313" key="1">
    <source>
        <dbReference type="EMBL" id="MVM31192.1"/>
    </source>
</evidence>